<dbReference type="PANTHER" id="PTHR16019:SF5">
    <property type="entry name" value="BSD DOMAIN-CONTAINING PROTEIN 1"/>
    <property type="match status" value="1"/>
</dbReference>
<keyword evidence="4" id="KW-1185">Reference proteome</keyword>
<dbReference type="SUPFAM" id="SSF140383">
    <property type="entry name" value="BSD domain-like"/>
    <property type="match status" value="1"/>
</dbReference>
<dbReference type="Gramene" id="AUR62001037-RA">
    <property type="protein sequence ID" value="AUR62001037-RA:cds"/>
    <property type="gene ID" value="AUR62001037"/>
</dbReference>
<dbReference type="Proteomes" id="UP000596660">
    <property type="component" value="Unplaced"/>
</dbReference>
<proteinExistence type="predicted"/>
<dbReference type="Gene3D" id="1.10.3970.10">
    <property type="entry name" value="BSD domain"/>
    <property type="match status" value="1"/>
</dbReference>
<evidence type="ECO:0000256" key="1">
    <source>
        <dbReference type="SAM" id="MobiDB-lite"/>
    </source>
</evidence>
<dbReference type="InterPro" id="IPR051494">
    <property type="entry name" value="BSD_domain-containing"/>
</dbReference>
<dbReference type="GO" id="GO:0005737">
    <property type="term" value="C:cytoplasm"/>
    <property type="evidence" value="ECO:0007669"/>
    <property type="project" value="TreeGrafter"/>
</dbReference>
<dbReference type="AlphaFoldDB" id="A0A803KPT1"/>
<dbReference type="PROSITE" id="PS50858">
    <property type="entry name" value="BSD"/>
    <property type="match status" value="1"/>
</dbReference>
<dbReference type="PANTHER" id="PTHR16019">
    <property type="entry name" value="SYNAPSE-ASSOCIATED PROTEIN"/>
    <property type="match status" value="1"/>
</dbReference>
<accession>A0A803KPT1</accession>
<dbReference type="EnsemblPlants" id="AUR62001037-RA">
    <property type="protein sequence ID" value="AUR62001037-RA:cds"/>
    <property type="gene ID" value="AUR62001037"/>
</dbReference>
<reference evidence="3" key="1">
    <citation type="journal article" date="2017" name="Nature">
        <title>The genome of Chenopodium quinoa.</title>
        <authorList>
            <person name="Jarvis D.E."/>
            <person name="Ho Y.S."/>
            <person name="Lightfoot D.J."/>
            <person name="Schmoeckel S.M."/>
            <person name="Li B."/>
            <person name="Borm T.J.A."/>
            <person name="Ohyanagi H."/>
            <person name="Mineta K."/>
            <person name="Michell C.T."/>
            <person name="Saber N."/>
            <person name="Kharbatia N.M."/>
            <person name="Rupper R.R."/>
            <person name="Sharp A.R."/>
            <person name="Dally N."/>
            <person name="Boughton B.A."/>
            <person name="Woo Y.H."/>
            <person name="Gao G."/>
            <person name="Schijlen E.G.W.M."/>
            <person name="Guo X."/>
            <person name="Momin A.A."/>
            <person name="Negrao S."/>
            <person name="Al-Babili S."/>
            <person name="Gehring C."/>
            <person name="Roessner U."/>
            <person name="Jung C."/>
            <person name="Murphy K."/>
            <person name="Arold S.T."/>
            <person name="Gojobori T."/>
            <person name="van der Linden C.G."/>
            <person name="van Loo E.N."/>
            <person name="Jellen E.N."/>
            <person name="Maughan P.J."/>
            <person name="Tester M."/>
        </authorList>
    </citation>
    <scope>NUCLEOTIDE SEQUENCE [LARGE SCALE GENOMIC DNA]</scope>
    <source>
        <strain evidence="3">cv. PI 614886</strain>
    </source>
</reference>
<evidence type="ECO:0000259" key="2">
    <source>
        <dbReference type="PROSITE" id="PS50858"/>
    </source>
</evidence>
<dbReference type="OMA" id="DLFWFSG"/>
<dbReference type="InterPro" id="IPR005607">
    <property type="entry name" value="BSD_dom"/>
</dbReference>
<evidence type="ECO:0000313" key="3">
    <source>
        <dbReference type="EnsemblPlants" id="AUR62001037-RA:cds"/>
    </source>
</evidence>
<sequence>MDGSPPPTWGFVGGLIKTFATKSESVIETYRRDLQEFSSGLKIETQVFKEVASSSLEVGASKAQESLESVGQAIDNIGSVVWKSTAQIIAQGSDSDLENPDSSPRSNPGLNLNPTDGRKYSRFDAQLRGIQCDVNTYVEEFEDVGEFEKWKSSFYLGEKSEEMGNLMRENGVMEGIYKRVVPNLVDHDLFWFSGEGEDRLPLSALIYFK</sequence>
<feature type="region of interest" description="Disordered" evidence="1">
    <location>
        <begin position="93"/>
        <end position="116"/>
    </location>
</feature>
<organism evidence="3 4">
    <name type="scientific">Chenopodium quinoa</name>
    <name type="common">Quinoa</name>
    <dbReference type="NCBI Taxonomy" id="63459"/>
    <lineage>
        <taxon>Eukaryota</taxon>
        <taxon>Viridiplantae</taxon>
        <taxon>Streptophyta</taxon>
        <taxon>Embryophyta</taxon>
        <taxon>Tracheophyta</taxon>
        <taxon>Spermatophyta</taxon>
        <taxon>Magnoliopsida</taxon>
        <taxon>eudicotyledons</taxon>
        <taxon>Gunneridae</taxon>
        <taxon>Pentapetalae</taxon>
        <taxon>Caryophyllales</taxon>
        <taxon>Chenopodiaceae</taxon>
        <taxon>Chenopodioideae</taxon>
        <taxon>Atripliceae</taxon>
        <taxon>Chenopodium</taxon>
    </lineage>
</organism>
<reference evidence="3" key="2">
    <citation type="submission" date="2021-03" db="UniProtKB">
        <authorList>
            <consortium name="EnsemblPlants"/>
        </authorList>
    </citation>
    <scope>IDENTIFICATION</scope>
</reference>
<feature type="domain" description="BSD" evidence="2">
    <location>
        <begin position="150"/>
        <end position="191"/>
    </location>
</feature>
<evidence type="ECO:0000313" key="4">
    <source>
        <dbReference type="Proteomes" id="UP000596660"/>
    </source>
</evidence>
<dbReference type="InterPro" id="IPR035925">
    <property type="entry name" value="BSD_dom_sf"/>
</dbReference>
<feature type="compositionally biased region" description="Polar residues" evidence="1">
    <location>
        <begin position="93"/>
        <end position="114"/>
    </location>
</feature>
<name>A0A803KPT1_CHEQI</name>
<protein>
    <recommendedName>
        <fullName evidence="2">BSD domain-containing protein</fullName>
    </recommendedName>
</protein>